<feature type="transmembrane region" description="Helical" evidence="10">
    <location>
        <begin position="535"/>
        <end position="554"/>
    </location>
</feature>
<dbReference type="GO" id="GO:0016020">
    <property type="term" value="C:membrane"/>
    <property type="evidence" value="ECO:0007669"/>
    <property type="project" value="UniProtKB-SubCell"/>
</dbReference>
<evidence type="ECO:0000256" key="3">
    <source>
        <dbReference type="ARBA" id="ARBA00022448"/>
    </source>
</evidence>
<feature type="region of interest" description="Disordered" evidence="9">
    <location>
        <begin position="1"/>
        <end position="35"/>
    </location>
</feature>
<dbReference type="GeneID" id="20376413"/>
<evidence type="ECO:0000259" key="11">
    <source>
        <dbReference type="PROSITE" id="PS50850"/>
    </source>
</evidence>
<reference evidence="13" key="1">
    <citation type="journal article" date="2013" name="BMC Genomics">
        <title>Genome and transcriptome sequencing of the halophilic fungus Wallemia ichthyophaga: haloadaptations present and absent.</title>
        <authorList>
            <person name="Zajc J."/>
            <person name="Liu Y."/>
            <person name="Dai W."/>
            <person name="Yang Z."/>
            <person name="Hu J."/>
            <person name="Gostincar C."/>
            <person name="Gunde-Cimerman N."/>
        </authorList>
    </citation>
    <scope>NUCLEOTIDE SEQUENCE [LARGE SCALE GENOMIC DNA]</scope>
    <source>
        <strain evidence="13">EXF-994 / CBS 113033</strain>
    </source>
</reference>
<keyword evidence="13" id="KW-1185">Reference proteome</keyword>
<evidence type="ECO:0000313" key="13">
    <source>
        <dbReference type="Proteomes" id="UP000014064"/>
    </source>
</evidence>
<dbReference type="GO" id="GO:0022857">
    <property type="term" value="F:transmembrane transporter activity"/>
    <property type="evidence" value="ECO:0007669"/>
    <property type="project" value="InterPro"/>
</dbReference>
<feature type="transmembrane region" description="Helical" evidence="10">
    <location>
        <begin position="179"/>
        <end position="197"/>
    </location>
</feature>
<dbReference type="OMA" id="CLELNTE"/>
<dbReference type="Gene3D" id="1.20.1250.20">
    <property type="entry name" value="MFS general substrate transporter like domains"/>
    <property type="match status" value="1"/>
</dbReference>
<dbReference type="HOGENOM" id="CLU_001265_43_5_1"/>
<evidence type="ECO:0000256" key="5">
    <source>
        <dbReference type="ARBA" id="ARBA00022989"/>
    </source>
</evidence>
<evidence type="ECO:0000256" key="1">
    <source>
        <dbReference type="ARBA" id="ARBA00004141"/>
    </source>
</evidence>
<evidence type="ECO:0000256" key="4">
    <source>
        <dbReference type="ARBA" id="ARBA00022692"/>
    </source>
</evidence>
<feature type="transmembrane region" description="Helical" evidence="10">
    <location>
        <begin position="407"/>
        <end position="431"/>
    </location>
</feature>
<dbReference type="Pfam" id="PF00083">
    <property type="entry name" value="Sugar_tr"/>
    <property type="match status" value="1"/>
</dbReference>
<dbReference type="InterPro" id="IPR036259">
    <property type="entry name" value="MFS_trans_sf"/>
</dbReference>
<dbReference type="FunFam" id="1.20.1250.20:FF:000474">
    <property type="entry name" value="Sugar transporter, putative"/>
    <property type="match status" value="1"/>
</dbReference>
<gene>
    <name evidence="12" type="ORF">J056_003461</name>
</gene>
<dbReference type="RefSeq" id="XP_009266959.1">
    <property type="nucleotide sequence ID" value="XM_009268684.1"/>
</dbReference>
<evidence type="ECO:0000313" key="12">
    <source>
        <dbReference type="EMBL" id="EOR02899.1"/>
    </source>
</evidence>
<proteinExistence type="inferred from homology"/>
<comment type="similarity">
    <text evidence="2 8">Belongs to the major facilitator superfamily. Sugar transporter (TC 2.A.1.1) family.</text>
</comment>
<dbReference type="InterPro" id="IPR003663">
    <property type="entry name" value="Sugar/inositol_transpt"/>
</dbReference>
<feature type="transmembrane region" description="Helical" evidence="10">
    <location>
        <begin position="503"/>
        <end position="523"/>
    </location>
</feature>
<feature type="domain" description="Major facilitator superfamily (MFS) profile" evidence="11">
    <location>
        <begin position="109"/>
        <end position="558"/>
    </location>
</feature>
<comment type="subcellular location">
    <subcellularLocation>
        <location evidence="1">Membrane</location>
        <topology evidence="1">Multi-pass membrane protein</topology>
    </subcellularLocation>
</comment>
<dbReference type="InterPro" id="IPR005829">
    <property type="entry name" value="Sugar_transporter_CS"/>
</dbReference>
<feature type="transmembrane region" description="Helical" evidence="10">
    <location>
        <begin position="239"/>
        <end position="262"/>
    </location>
</feature>
<feature type="transmembrane region" description="Helical" evidence="10">
    <location>
        <begin position="106"/>
        <end position="127"/>
    </location>
</feature>
<name>R9AL01_WALI9</name>
<feature type="transmembrane region" description="Helical" evidence="10">
    <location>
        <begin position="147"/>
        <end position="167"/>
    </location>
</feature>
<dbReference type="KEGG" id="wic:J056_003461"/>
<evidence type="ECO:0000256" key="2">
    <source>
        <dbReference type="ARBA" id="ARBA00010992"/>
    </source>
</evidence>
<dbReference type="PANTHER" id="PTHR48020">
    <property type="entry name" value="PROTON MYO-INOSITOL COTRANSPORTER"/>
    <property type="match status" value="1"/>
</dbReference>
<feature type="transmembrane region" description="Helical" evidence="10">
    <location>
        <begin position="282"/>
        <end position="301"/>
    </location>
</feature>
<feature type="transmembrane region" description="Helical" evidence="10">
    <location>
        <begin position="438"/>
        <end position="460"/>
    </location>
</feature>
<dbReference type="EMBL" id="KE007227">
    <property type="protein sequence ID" value="EOR02899.1"/>
    <property type="molecule type" value="Genomic_DNA"/>
</dbReference>
<accession>R9AL01</accession>
<dbReference type="PROSITE" id="PS00216">
    <property type="entry name" value="SUGAR_TRANSPORT_1"/>
    <property type="match status" value="1"/>
</dbReference>
<dbReference type="GO" id="GO:0015791">
    <property type="term" value="P:polyol transmembrane transport"/>
    <property type="evidence" value="ECO:0007669"/>
    <property type="project" value="UniProtKB-ARBA"/>
</dbReference>
<evidence type="ECO:0000256" key="10">
    <source>
        <dbReference type="SAM" id="Phobius"/>
    </source>
</evidence>
<evidence type="ECO:0000256" key="8">
    <source>
        <dbReference type="RuleBase" id="RU003346"/>
    </source>
</evidence>
<keyword evidence="4 10" id="KW-0812">Transmembrane</keyword>
<dbReference type="SUPFAM" id="SSF103473">
    <property type="entry name" value="MFS general substrate transporter"/>
    <property type="match status" value="1"/>
</dbReference>
<dbReference type="InterPro" id="IPR050814">
    <property type="entry name" value="Myo-inositol_Transporter"/>
</dbReference>
<keyword evidence="3 8" id="KW-0813">Transport</keyword>
<dbReference type="InterPro" id="IPR020846">
    <property type="entry name" value="MFS_dom"/>
</dbReference>
<dbReference type="NCBIfam" id="TIGR00879">
    <property type="entry name" value="SP"/>
    <property type="match status" value="1"/>
</dbReference>
<protein>
    <submittedName>
        <fullName evidence="12">Arabinose-proton symporter</fullName>
    </submittedName>
</protein>
<evidence type="ECO:0000256" key="9">
    <source>
        <dbReference type="SAM" id="MobiDB-lite"/>
    </source>
</evidence>
<evidence type="ECO:0000256" key="6">
    <source>
        <dbReference type="ARBA" id="ARBA00023136"/>
    </source>
</evidence>
<comment type="catalytic activity">
    <reaction evidence="7">
        <text>myo-inositol(out) + H(+)(out) = myo-inositol(in) + H(+)(in)</text>
        <dbReference type="Rhea" id="RHEA:60364"/>
        <dbReference type="ChEBI" id="CHEBI:15378"/>
        <dbReference type="ChEBI" id="CHEBI:17268"/>
    </reaction>
</comment>
<dbReference type="PRINTS" id="PR00171">
    <property type="entry name" value="SUGRTRNSPORT"/>
</dbReference>
<dbReference type="OrthoDB" id="5290825at2759"/>
<sequence>MEKKIDHKLEPEISHDSLPEQRAPPPKTLTQKLENPLKGIPHDKLYEDATAFAHEYGLGDDAEKIAKGALVAQDPKRLEMLSQLTDDDKEAFRRESTHKLHQTRELWLLVACCSVGAVVQGMDETVINGAQLFYPQDLNINPDVDVWLFGLVNSAPYLACAVLGCWLTSPLNRFFGRRGTIMITAFLSFATCIWSAVTNSWQHLFVSRLVLGLGIGPKSATVPVFAAETTPANIRGALVMMWQFWTAFGIMSKISIIVGFVADLIFYHVKDTANIDGLNWRLMLGSAGIPALVVMGVIPFIPESPRYLMGKGKKNYPKALRALKRLRPSDLQAARDIYYIHICMTEEMKMIQGKSAWFRFLELFTIPRNRRATAASAIVMFGQQFCGINVCAYYSSNIFVRAGFSELNALLASWGFGMINFLFAIPGFFTIDRYGRRALLLIGYPTMCAMLLVVALGFLAPFDKQIIPVAIGVYLFTVQYSYTSGPVPFTYSAEVFPLSHRNLGMSLATAILWLFNFILSITFPALQEAFTSSGAFGWYAAWCAALFCLAFLFVPETKSLTLEELDQVFSTPTRVHIAYQFRQIPWFINRYLFGRKLPKEELYVFDEEVKPGEGSSA</sequence>
<dbReference type="eggNOG" id="KOG0254">
    <property type="taxonomic scope" value="Eukaryota"/>
</dbReference>
<keyword evidence="5 10" id="KW-1133">Transmembrane helix</keyword>
<dbReference type="GO" id="GO:0015798">
    <property type="term" value="P:myo-inositol transport"/>
    <property type="evidence" value="ECO:0007669"/>
    <property type="project" value="UniProtKB-ARBA"/>
</dbReference>
<feature type="compositionally biased region" description="Basic and acidic residues" evidence="9">
    <location>
        <begin position="1"/>
        <end position="19"/>
    </location>
</feature>
<dbReference type="Proteomes" id="UP000014064">
    <property type="component" value="Unassembled WGS sequence"/>
</dbReference>
<dbReference type="InterPro" id="IPR005828">
    <property type="entry name" value="MFS_sugar_transport-like"/>
</dbReference>
<dbReference type="PROSITE" id="PS50850">
    <property type="entry name" value="MFS"/>
    <property type="match status" value="1"/>
</dbReference>
<evidence type="ECO:0000256" key="7">
    <source>
        <dbReference type="ARBA" id="ARBA00049119"/>
    </source>
</evidence>
<keyword evidence="6 10" id="KW-0472">Membrane</keyword>
<organism evidence="12 13">
    <name type="scientific">Wallemia ichthyophaga (strain EXF-994 / CBS 113033)</name>
    <dbReference type="NCBI Taxonomy" id="1299270"/>
    <lineage>
        <taxon>Eukaryota</taxon>
        <taxon>Fungi</taxon>
        <taxon>Dikarya</taxon>
        <taxon>Basidiomycota</taxon>
        <taxon>Wallemiomycotina</taxon>
        <taxon>Wallemiomycetes</taxon>
        <taxon>Wallemiales</taxon>
        <taxon>Wallemiaceae</taxon>
        <taxon>Wallemia</taxon>
    </lineage>
</organism>
<feature type="transmembrane region" description="Helical" evidence="10">
    <location>
        <begin position="466"/>
        <end position="482"/>
    </location>
</feature>
<dbReference type="PANTHER" id="PTHR48020:SF25">
    <property type="entry name" value="SUGAR TRANSPORTER, PUTATIVE (AFU_ORTHOLOGUE AFUA_7G05830)-RELATED"/>
    <property type="match status" value="1"/>
</dbReference>
<dbReference type="AlphaFoldDB" id="R9AL01"/>